<dbReference type="Proteomes" id="UP000277094">
    <property type="component" value="Unassembled WGS sequence"/>
</dbReference>
<dbReference type="InterPro" id="IPR018448">
    <property type="entry name" value="TatB"/>
</dbReference>
<dbReference type="GO" id="GO:0043953">
    <property type="term" value="P:protein transport by the Tat complex"/>
    <property type="evidence" value="ECO:0007669"/>
    <property type="project" value="InterPro"/>
</dbReference>
<keyword evidence="11" id="KW-1185">Reference proteome</keyword>
<dbReference type="NCBIfam" id="TIGR01410">
    <property type="entry name" value="tatB"/>
    <property type="match status" value="1"/>
</dbReference>
<evidence type="ECO:0000256" key="9">
    <source>
        <dbReference type="SAM" id="MobiDB-lite"/>
    </source>
</evidence>
<feature type="region of interest" description="Disordered" evidence="9">
    <location>
        <begin position="86"/>
        <end position="115"/>
    </location>
</feature>
<keyword evidence="4" id="KW-0812">Transmembrane</keyword>
<keyword evidence="3" id="KW-1003">Cell membrane</keyword>
<dbReference type="RefSeq" id="WP_123235444.1">
    <property type="nucleotide sequence ID" value="NZ_RJSG01000005.1"/>
</dbReference>
<dbReference type="InterPro" id="IPR003369">
    <property type="entry name" value="TatA/B/E"/>
</dbReference>
<gene>
    <name evidence="10" type="primary">tatB</name>
    <name evidence="10" type="ORF">EFL95_17710</name>
</gene>
<keyword evidence="5" id="KW-0653">Protein transport</keyword>
<keyword evidence="6" id="KW-1133">Transmembrane helix</keyword>
<dbReference type="AlphaFoldDB" id="A0A3N0DNT9"/>
<dbReference type="EMBL" id="RJSG01000005">
    <property type="protein sequence ID" value="RNL77298.1"/>
    <property type="molecule type" value="Genomic_DNA"/>
</dbReference>
<evidence type="ECO:0000313" key="10">
    <source>
        <dbReference type="EMBL" id="RNL77298.1"/>
    </source>
</evidence>
<dbReference type="OrthoDB" id="3267321at2"/>
<evidence type="ECO:0000256" key="8">
    <source>
        <dbReference type="ARBA" id="ARBA00023136"/>
    </source>
</evidence>
<protein>
    <submittedName>
        <fullName evidence="10">Twin-arginine translocase subunit TatB</fullName>
    </submittedName>
</protein>
<keyword evidence="8" id="KW-0472">Membrane</keyword>
<accession>A0A3N0DNT9</accession>
<evidence type="ECO:0000256" key="2">
    <source>
        <dbReference type="ARBA" id="ARBA00022448"/>
    </source>
</evidence>
<reference evidence="10 11" key="1">
    <citation type="submission" date="2018-11" db="EMBL/GenBank/DDBJ databases">
        <authorList>
            <person name="Li F."/>
        </authorList>
    </citation>
    <scope>NUCLEOTIDE SEQUENCE [LARGE SCALE GENOMIC DNA]</scope>
    <source>
        <strain evidence="10 11">KIS18-7</strain>
    </source>
</reference>
<proteinExistence type="predicted"/>
<dbReference type="GO" id="GO:0016020">
    <property type="term" value="C:membrane"/>
    <property type="evidence" value="ECO:0007669"/>
    <property type="project" value="UniProtKB-SubCell"/>
</dbReference>
<evidence type="ECO:0000256" key="4">
    <source>
        <dbReference type="ARBA" id="ARBA00022692"/>
    </source>
</evidence>
<evidence type="ECO:0000256" key="7">
    <source>
        <dbReference type="ARBA" id="ARBA00023010"/>
    </source>
</evidence>
<comment type="caution">
    <text evidence="10">The sequence shown here is derived from an EMBL/GenBank/DDBJ whole genome shotgun (WGS) entry which is preliminary data.</text>
</comment>
<dbReference type="Gene3D" id="1.20.5.3310">
    <property type="match status" value="1"/>
</dbReference>
<comment type="subcellular location">
    <subcellularLocation>
        <location evidence="1">Membrane</location>
        <topology evidence="1">Single-pass membrane protein</topology>
    </subcellularLocation>
</comment>
<evidence type="ECO:0000313" key="11">
    <source>
        <dbReference type="Proteomes" id="UP000277094"/>
    </source>
</evidence>
<dbReference type="PANTHER" id="PTHR33162">
    <property type="entry name" value="SEC-INDEPENDENT PROTEIN TRANSLOCASE PROTEIN TATA, CHLOROPLASTIC"/>
    <property type="match status" value="1"/>
</dbReference>
<evidence type="ECO:0000256" key="6">
    <source>
        <dbReference type="ARBA" id="ARBA00022989"/>
    </source>
</evidence>
<organism evidence="10 11">
    <name type="scientific">Nocardioides marmorisolisilvae</name>
    <dbReference type="NCBI Taxonomy" id="1542737"/>
    <lineage>
        <taxon>Bacteria</taxon>
        <taxon>Bacillati</taxon>
        <taxon>Actinomycetota</taxon>
        <taxon>Actinomycetes</taxon>
        <taxon>Propionibacteriales</taxon>
        <taxon>Nocardioidaceae</taxon>
        <taxon>Nocardioides</taxon>
    </lineage>
</organism>
<dbReference type="PRINTS" id="PR01506">
    <property type="entry name" value="TATBPROTEIN"/>
</dbReference>
<dbReference type="Pfam" id="PF02416">
    <property type="entry name" value="TatA_B_E"/>
    <property type="match status" value="1"/>
</dbReference>
<dbReference type="NCBIfam" id="NF002377">
    <property type="entry name" value="PRK01371.1-4"/>
    <property type="match status" value="1"/>
</dbReference>
<keyword evidence="7" id="KW-0811">Translocation</keyword>
<keyword evidence="2" id="KW-0813">Transport</keyword>
<evidence type="ECO:0000256" key="1">
    <source>
        <dbReference type="ARBA" id="ARBA00004167"/>
    </source>
</evidence>
<dbReference type="PANTHER" id="PTHR33162:SF1">
    <property type="entry name" value="SEC-INDEPENDENT PROTEIN TRANSLOCASE PROTEIN TATA, CHLOROPLASTIC"/>
    <property type="match status" value="1"/>
</dbReference>
<sequence>MFGVGLPEMAVILVVGIIVFGPDKLPDYARQAGRMLRQLRQFAQSAQNDLRKELGPEFADLKLTDLDPRVAIRKHILDAMDEDDLAEAQKSMMAPRTGGPDLKPGESPPFDAEAT</sequence>
<name>A0A3N0DNT9_9ACTN</name>
<evidence type="ECO:0000256" key="5">
    <source>
        <dbReference type="ARBA" id="ARBA00022927"/>
    </source>
</evidence>
<evidence type="ECO:0000256" key="3">
    <source>
        <dbReference type="ARBA" id="ARBA00022475"/>
    </source>
</evidence>
<dbReference type="GO" id="GO:0008320">
    <property type="term" value="F:protein transmembrane transporter activity"/>
    <property type="evidence" value="ECO:0007669"/>
    <property type="project" value="InterPro"/>
</dbReference>